<dbReference type="EC" id="3.2.1.-" evidence="6"/>
<evidence type="ECO:0000313" key="7">
    <source>
        <dbReference type="Proteomes" id="UP000070250"/>
    </source>
</evidence>
<dbReference type="CDD" id="cd13401">
    <property type="entry name" value="Slt70-like"/>
    <property type="match status" value="1"/>
</dbReference>
<dbReference type="Gene3D" id="1.25.20.10">
    <property type="entry name" value="Bacterial muramidases"/>
    <property type="match status" value="1"/>
</dbReference>
<dbReference type="InterPro" id="IPR008258">
    <property type="entry name" value="Transglycosylase_SLT_dom_1"/>
</dbReference>
<gene>
    <name evidence="6" type="ORF">ACG33_01085</name>
</gene>
<dbReference type="GO" id="GO:0004553">
    <property type="term" value="F:hydrolase activity, hydrolyzing O-glycosyl compounds"/>
    <property type="evidence" value="ECO:0007669"/>
    <property type="project" value="InterPro"/>
</dbReference>
<dbReference type="STRING" id="465721.ACG33_01085"/>
<keyword evidence="6" id="KW-0378">Hydrolase</keyword>
<dbReference type="InterPro" id="IPR012289">
    <property type="entry name" value="Lytic_TGlycosylase_superhlx_L"/>
</dbReference>
<feature type="domain" description="Lytic transglycosylase superhelical linker" evidence="5">
    <location>
        <begin position="420"/>
        <end position="482"/>
    </location>
</feature>
<feature type="chain" id="PRO_5007448308" evidence="3">
    <location>
        <begin position="22"/>
        <end position="683"/>
    </location>
</feature>
<evidence type="ECO:0000259" key="4">
    <source>
        <dbReference type="Pfam" id="PF01464"/>
    </source>
</evidence>
<feature type="signal peptide" evidence="3">
    <location>
        <begin position="1"/>
        <end position="21"/>
    </location>
</feature>
<dbReference type="SUPFAM" id="SSF48435">
    <property type="entry name" value="Bacterial muramidases"/>
    <property type="match status" value="1"/>
</dbReference>
<sequence>MPRFLSLILSLGILPMNVVPAQGATDSLAQAREAFRQAYARVDTEREPAPDDEMLRRYPLYPYLEAARIRRALADVAAAPGKTSDETLGAADEHAASFLMHHAGEPVAAGLRGVWLASLAKRRQWTEFLQHAEAGQGAEHADSVLECHALHARVALDRTVGLVPLIAARWLTPRSIPDCQVPFDWLRDQGELTAQLIERRVKLALRENNPGFARQIMAALPEQRAAPLRQWAALLQNPRTQIDALIAAPERQIDAEGLLAGWTRLARTDRDAAIVRYEALVHARNLTPSSVSRYALALALPLSWDRRAESLTYFRRVQPADLDDTGLEWQARAALWAQDWPLVTRSIAAMTDQQRGLARWRYWAGRAAEQTGDTDLAQHLYQSILPDDNFYSMMAAAHLGQALAPHPEKLVRDDVLLRRIERQPAFVRSRELLRLNMRAQAHAEWNYGLGILPDETRPQAIHLARRWGWYDQAVATATQHRVFNAYEVLYPRPYDMEVAAAERFSGVSGELVYGVIRQESLYRSDAVSSAGARGLMQMLPETARRISRQWKRPAPQIQDLFDPRTNVLLGAAYLRELIDRFNGQTIVALAGYNAGPGASARWLPARAIAADIWIENIPYNETRNYVQRILWHQLVFSWLKTGEPQKTSAWLVNIVPQVAPQAEKQLAIQRVAPRAERSASEKQ</sequence>
<dbReference type="InterPro" id="IPR037061">
    <property type="entry name" value="Lytic_TGlycoase_superhlx_L_sf"/>
</dbReference>
<comment type="similarity">
    <text evidence="1">Belongs to the transglycosylase Slt family.</text>
</comment>
<dbReference type="InterPro" id="IPR023346">
    <property type="entry name" value="Lysozyme-like_dom_sf"/>
</dbReference>
<evidence type="ECO:0000313" key="6">
    <source>
        <dbReference type="EMBL" id="AMN45721.1"/>
    </source>
</evidence>
<dbReference type="Proteomes" id="UP000070250">
    <property type="component" value="Chromosome"/>
</dbReference>
<reference evidence="6 7" key="1">
    <citation type="submission" date="2015-06" db="EMBL/GenBank/DDBJ databases">
        <title>A Comprehensive Approach to Explore the Metabolic and Phylogenetic Diversity of Bacterial Steroid Degradation in the Environment: Testosterone as an Example.</title>
        <authorList>
            <person name="Yang F.-C."/>
            <person name="Chen Y.-L."/>
            <person name="Yu C.-P."/>
            <person name="Tang S.-L."/>
            <person name="Wang P.-H."/>
            <person name="Ismail W."/>
            <person name="Wang C.-H."/>
            <person name="Yang C.-Y."/>
            <person name="Chiang Y.-R."/>
        </authorList>
    </citation>
    <scope>NUCLEOTIDE SEQUENCE [LARGE SCALE GENOMIC DNA]</scope>
    <source>
        <strain evidence="6 7">DSM 18526</strain>
    </source>
</reference>
<keyword evidence="7" id="KW-1185">Reference proteome</keyword>
<evidence type="ECO:0000259" key="5">
    <source>
        <dbReference type="Pfam" id="PF14718"/>
    </source>
</evidence>
<dbReference type="EMBL" id="CP011971">
    <property type="protein sequence ID" value="AMN45721.1"/>
    <property type="molecule type" value="Genomic_DNA"/>
</dbReference>
<accession>A0A127F7X5</accession>
<dbReference type="Gene3D" id="1.10.1240.20">
    <property type="entry name" value="Lytic transglycosylase, superhelical linker domain"/>
    <property type="match status" value="1"/>
</dbReference>
<name>A0A127F7X5_STEDE</name>
<dbReference type="SUPFAM" id="SSF53955">
    <property type="entry name" value="Lysozyme-like"/>
    <property type="match status" value="1"/>
</dbReference>
<dbReference type="KEGG" id="sdf:ACG33_01085"/>
<protein>
    <submittedName>
        <fullName evidence="6">Soluble lytic murein transglycosylase</fullName>
        <ecNumber evidence="6">3.2.1.-</ecNumber>
    </submittedName>
</protein>
<dbReference type="RefSeq" id="WP_066917977.1">
    <property type="nucleotide sequence ID" value="NZ_CP011971.1"/>
</dbReference>
<dbReference type="AlphaFoldDB" id="A0A127F7X5"/>
<evidence type="ECO:0000256" key="2">
    <source>
        <dbReference type="ARBA" id="ARBA00022729"/>
    </source>
</evidence>
<keyword evidence="6" id="KW-0326">Glycosidase</keyword>
<keyword evidence="2 3" id="KW-0732">Signal</keyword>
<dbReference type="Pfam" id="PF14718">
    <property type="entry name" value="SLT_L"/>
    <property type="match status" value="1"/>
</dbReference>
<proteinExistence type="inferred from homology"/>
<dbReference type="Pfam" id="PF01464">
    <property type="entry name" value="SLT"/>
    <property type="match status" value="1"/>
</dbReference>
<dbReference type="PANTHER" id="PTHR37423">
    <property type="entry name" value="SOLUBLE LYTIC MUREIN TRANSGLYCOSYLASE-RELATED"/>
    <property type="match status" value="1"/>
</dbReference>
<dbReference type="InterPro" id="IPR008939">
    <property type="entry name" value="Lytic_TGlycosylase_superhlx_U"/>
</dbReference>
<dbReference type="GO" id="GO:0042597">
    <property type="term" value="C:periplasmic space"/>
    <property type="evidence" value="ECO:0007669"/>
    <property type="project" value="InterPro"/>
</dbReference>
<dbReference type="PATRIC" id="fig|465721.4.peg.237"/>
<dbReference type="PANTHER" id="PTHR37423:SF5">
    <property type="entry name" value="SOLUBLE LYTIC MUREIN TRANSGLYCOSYLASE"/>
    <property type="match status" value="1"/>
</dbReference>
<evidence type="ECO:0000256" key="3">
    <source>
        <dbReference type="SAM" id="SignalP"/>
    </source>
</evidence>
<evidence type="ECO:0000256" key="1">
    <source>
        <dbReference type="ARBA" id="ARBA00007734"/>
    </source>
</evidence>
<organism evidence="6 7">
    <name type="scientific">Steroidobacter denitrificans</name>
    <dbReference type="NCBI Taxonomy" id="465721"/>
    <lineage>
        <taxon>Bacteria</taxon>
        <taxon>Pseudomonadati</taxon>
        <taxon>Pseudomonadota</taxon>
        <taxon>Gammaproteobacteria</taxon>
        <taxon>Steroidobacterales</taxon>
        <taxon>Steroidobacteraceae</taxon>
        <taxon>Steroidobacter</taxon>
    </lineage>
</organism>
<feature type="domain" description="Transglycosylase SLT" evidence="4">
    <location>
        <begin position="500"/>
        <end position="604"/>
    </location>
</feature>
<dbReference type="Gene3D" id="1.10.530.10">
    <property type="match status" value="1"/>
</dbReference>